<keyword evidence="5" id="KW-1185">Reference proteome</keyword>
<reference evidence="4" key="1">
    <citation type="submission" date="2019-08" db="EMBL/GenBank/DDBJ databases">
        <title>The improved chromosome-level genome for the pearl oyster Pinctada fucata martensii using PacBio sequencing and Hi-C.</title>
        <authorList>
            <person name="Zheng Z."/>
        </authorList>
    </citation>
    <scope>NUCLEOTIDE SEQUENCE</scope>
    <source>
        <strain evidence="4">ZZ-2019</strain>
        <tissue evidence="4">Adductor muscle</tissue>
    </source>
</reference>
<feature type="signal peptide" evidence="3">
    <location>
        <begin position="1"/>
        <end position="24"/>
    </location>
</feature>
<protein>
    <submittedName>
        <fullName evidence="4">Uncharacterized protein</fullName>
    </submittedName>
</protein>
<evidence type="ECO:0000313" key="4">
    <source>
        <dbReference type="EMBL" id="KAK3091393.1"/>
    </source>
</evidence>
<accession>A0AA89BXP0</accession>
<dbReference type="AlphaFoldDB" id="A0AA89BXP0"/>
<feature type="region of interest" description="Disordered" evidence="1">
    <location>
        <begin position="198"/>
        <end position="228"/>
    </location>
</feature>
<dbReference type="EMBL" id="VSWD01000010">
    <property type="protein sequence ID" value="KAK3091393.1"/>
    <property type="molecule type" value="Genomic_DNA"/>
</dbReference>
<keyword evidence="3" id="KW-0732">Signal</keyword>
<gene>
    <name evidence="4" type="ORF">FSP39_019549</name>
</gene>
<feature type="transmembrane region" description="Helical" evidence="2">
    <location>
        <begin position="108"/>
        <end position="133"/>
    </location>
</feature>
<evidence type="ECO:0000256" key="1">
    <source>
        <dbReference type="SAM" id="MobiDB-lite"/>
    </source>
</evidence>
<sequence>MMEQSGLLIWSLFLTFLCLGVVSSDSDCPDFTHKPPPVPLNVTCTTEADCGSEEECCPYRGHNYCIPEKDYDHHKKNDDDDDECHDDDDDYKKGHHKEKREKKCHKHVGKIVCIIAIAVGGLLVCTIGVLCCIKKCCAKKRKVTSSTLELRVEKYPSNRGREYALQMFQESEQSPISSEKKALKEKEALDAWALRTQSQDTVPVPAPPSYGPVAPPAYTSAPPPSYHM</sequence>
<evidence type="ECO:0000313" key="5">
    <source>
        <dbReference type="Proteomes" id="UP001186944"/>
    </source>
</evidence>
<organism evidence="4 5">
    <name type="scientific">Pinctada imbricata</name>
    <name type="common">Atlantic pearl-oyster</name>
    <name type="synonym">Pinctada martensii</name>
    <dbReference type="NCBI Taxonomy" id="66713"/>
    <lineage>
        <taxon>Eukaryota</taxon>
        <taxon>Metazoa</taxon>
        <taxon>Spiralia</taxon>
        <taxon>Lophotrochozoa</taxon>
        <taxon>Mollusca</taxon>
        <taxon>Bivalvia</taxon>
        <taxon>Autobranchia</taxon>
        <taxon>Pteriomorphia</taxon>
        <taxon>Pterioida</taxon>
        <taxon>Pterioidea</taxon>
        <taxon>Pteriidae</taxon>
        <taxon>Pinctada</taxon>
    </lineage>
</organism>
<keyword evidence="2" id="KW-0812">Transmembrane</keyword>
<feature type="compositionally biased region" description="Pro residues" evidence="1">
    <location>
        <begin position="204"/>
        <end position="228"/>
    </location>
</feature>
<evidence type="ECO:0000256" key="3">
    <source>
        <dbReference type="SAM" id="SignalP"/>
    </source>
</evidence>
<keyword evidence="2" id="KW-1133">Transmembrane helix</keyword>
<name>A0AA89BXP0_PINIB</name>
<feature type="chain" id="PRO_5041659721" evidence="3">
    <location>
        <begin position="25"/>
        <end position="228"/>
    </location>
</feature>
<evidence type="ECO:0000256" key="2">
    <source>
        <dbReference type="SAM" id="Phobius"/>
    </source>
</evidence>
<proteinExistence type="predicted"/>
<keyword evidence="2" id="KW-0472">Membrane</keyword>
<dbReference type="Proteomes" id="UP001186944">
    <property type="component" value="Unassembled WGS sequence"/>
</dbReference>
<comment type="caution">
    <text evidence="4">The sequence shown here is derived from an EMBL/GenBank/DDBJ whole genome shotgun (WGS) entry which is preliminary data.</text>
</comment>